<gene>
    <name evidence="3" type="ORF">I8E28_18035</name>
</gene>
<protein>
    <submittedName>
        <fullName evidence="3">PH domain-containing protein</fullName>
    </submittedName>
</protein>
<dbReference type="PANTHER" id="PTHR34473">
    <property type="entry name" value="UPF0699 TRANSMEMBRANE PROTEIN YDBS"/>
    <property type="match status" value="1"/>
</dbReference>
<evidence type="ECO:0000256" key="1">
    <source>
        <dbReference type="SAM" id="Phobius"/>
    </source>
</evidence>
<dbReference type="PANTHER" id="PTHR34473:SF2">
    <property type="entry name" value="UPF0699 TRANSMEMBRANE PROTEIN YDBT"/>
    <property type="match status" value="1"/>
</dbReference>
<proteinExistence type="predicted"/>
<keyword evidence="1" id="KW-0812">Transmembrane</keyword>
<accession>A0A934US59</accession>
<dbReference type="Proteomes" id="UP000617041">
    <property type="component" value="Unassembled WGS sequence"/>
</dbReference>
<reference evidence="3" key="1">
    <citation type="submission" date="2020-12" db="EMBL/GenBank/DDBJ databases">
        <title>Ramlibacter sp. nov., isolated from a freshwater alga, Cryptomonas.</title>
        <authorList>
            <person name="Kim H.M."/>
            <person name="Jeon C.O."/>
        </authorList>
    </citation>
    <scope>NUCLEOTIDE SEQUENCE</scope>
    <source>
        <strain evidence="3">CrO1</strain>
    </source>
</reference>
<keyword evidence="4" id="KW-1185">Reference proteome</keyword>
<feature type="domain" description="YdbS-like PH" evidence="2">
    <location>
        <begin position="68"/>
        <end position="137"/>
    </location>
</feature>
<keyword evidence="1" id="KW-0472">Membrane</keyword>
<evidence type="ECO:0000313" key="3">
    <source>
        <dbReference type="EMBL" id="MBK0394509.1"/>
    </source>
</evidence>
<keyword evidence="1" id="KW-1133">Transmembrane helix</keyword>
<comment type="caution">
    <text evidence="3">The sequence shown here is derived from an EMBL/GenBank/DDBJ whole genome shotgun (WGS) entry which is preliminary data.</text>
</comment>
<name>A0A934US59_9BURK</name>
<dbReference type="InterPro" id="IPR005182">
    <property type="entry name" value="YdbS-like_PH"/>
</dbReference>
<dbReference type="Pfam" id="PF03703">
    <property type="entry name" value="bPH_2"/>
    <property type="match status" value="1"/>
</dbReference>
<dbReference type="AlphaFoldDB" id="A0A934US59"/>
<dbReference type="EMBL" id="JAEDAO010000001">
    <property type="protein sequence ID" value="MBK0394509.1"/>
    <property type="molecule type" value="Genomic_DNA"/>
</dbReference>
<sequence length="185" mass="20882">MISPVAPAAPLRAAFNPLIRPYLVLQVGLALVLTIVGIPLAIVWFLGVGSWWARHWFDKLECELGPTALRFRKGILFQVEKTIPLENIQDVTFIEGPVLRRFHLAILKFETAGHSAGQASDMQLVGIRDAHEFRAEILRRRQQLRDAHAPQAQQRTEGSQDEVVQVLREILAKVDDLAVAVRERR</sequence>
<evidence type="ECO:0000313" key="4">
    <source>
        <dbReference type="Proteomes" id="UP000617041"/>
    </source>
</evidence>
<evidence type="ECO:0000259" key="2">
    <source>
        <dbReference type="Pfam" id="PF03703"/>
    </source>
</evidence>
<dbReference type="RefSeq" id="WP_200789596.1">
    <property type="nucleotide sequence ID" value="NZ_JAEDAO010000001.1"/>
</dbReference>
<feature type="transmembrane region" description="Helical" evidence="1">
    <location>
        <begin position="23"/>
        <end position="46"/>
    </location>
</feature>
<organism evidence="3 4">
    <name type="scientific">Ramlibacter algicola</name>
    <dbReference type="NCBI Taxonomy" id="2795217"/>
    <lineage>
        <taxon>Bacteria</taxon>
        <taxon>Pseudomonadati</taxon>
        <taxon>Pseudomonadota</taxon>
        <taxon>Betaproteobacteria</taxon>
        <taxon>Burkholderiales</taxon>
        <taxon>Comamonadaceae</taxon>
        <taxon>Ramlibacter</taxon>
    </lineage>
</organism>